<dbReference type="Pfam" id="PF18267">
    <property type="entry name" value="Rubredoxin_C"/>
    <property type="match status" value="1"/>
</dbReference>
<accession>I0ILP6</accession>
<dbReference type="PANTHER" id="PTHR43809:SF1">
    <property type="entry name" value="NITRITE REDUCTASE (NADH) LARGE SUBUNIT"/>
    <property type="match status" value="1"/>
</dbReference>
<dbReference type="SUPFAM" id="SSF56014">
    <property type="entry name" value="Nitrite and sulphite reductase 4Fe-4S domain-like"/>
    <property type="match status" value="2"/>
</dbReference>
<evidence type="ECO:0000313" key="22">
    <source>
        <dbReference type="EMBL" id="BAM06195.1"/>
    </source>
</evidence>
<keyword evidence="9" id="KW-0001">2Fe-2S</keyword>
<dbReference type="Pfam" id="PF04324">
    <property type="entry name" value="Fer2_BFD"/>
    <property type="match status" value="1"/>
</dbReference>
<dbReference type="PRINTS" id="PR00368">
    <property type="entry name" value="FADPNR"/>
</dbReference>
<comment type="pathway">
    <text evidence="4">Nitrogen metabolism; nitrate reduction (assimilation).</text>
</comment>
<feature type="domain" description="BFD-like [2Fe-2S]-binding" evidence="19">
    <location>
        <begin position="422"/>
        <end position="470"/>
    </location>
</feature>
<evidence type="ECO:0000256" key="4">
    <source>
        <dbReference type="ARBA" id="ARBA00005096"/>
    </source>
</evidence>
<reference evidence="22 23" key="1">
    <citation type="journal article" date="2012" name="J. Bacteriol.">
        <title>Complete Genome Sequence of Leptospirillum ferrooxidans Strain C2-3, Isolated from a Fresh Volcanic Ash Deposit on the Island of Miyake, Japan.</title>
        <authorList>
            <person name="Fujimura R."/>
            <person name="Sato Y."/>
            <person name="Nishizawa T."/>
            <person name="Oshima K."/>
            <person name="Kim S.-W."/>
            <person name="Hattori M."/>
            <person name="Kamijo T."/>
            <person name="Ohta H."/>
        </authorList>
    </citation>
    <scope>NUCLEOTIDE SEQUENCE [LARGE SCALE GENOMIC DNA]</scope>
    <source>
        <strain evidence="22 23">C2-3</strain>
    </source>
</reference>
<dbReference type="SUPFAM" id="SSF51905">
    <property type="entry name" value="FAD/NAD(P)-binding domain"/>
    <property type="match status" value="2"/>
</dbReference>
<evidence type="ECO:0000259" key="19">
    <source>
        <dbReference type="Pfam" id="PF04324"/>
    </source>
</evidence>
<dbReference type="InterPro" id="IPR041854">
    <property type="entry name" value="BFD-like_2Fe2S-bd_dom_sf"/>
</dbReference>
<dbReference type="InterPro" id="IPR005117">
    <property type="entry name" value="NiRdtase/SiRdtase_haem-b_fer"/>
</dbReference>
<dbReference type="eggNOG" id="COG0155">
    <property type="taxonomic scope" value="Bacteria"/>
</dbReference>
<dbReference type="GO" id="GO:0046872">
    <property type="term" value="F:metal ion binding"/>
    <property type="evidence" value="ECO:0007669"/>
    <property type="project" value="UniProtKB-KW"/>
</dbReference>
<dbReference type="HOGENOM" id="CLU_287684_0_0_0"/>
<dbReference type="GO" id="GO:0051539">
    <property type="term" value="F:4 iron, 4 sulfur cluster binding"/>
    <property type="evidence" value="ECO:0007669"/>
    <property type="project" value="UniProtKB-KW"/>
</dbReference>
<dbReference type="Pfam" id="PF01077">
    <property type="entry name" value="NIR_SIR"/>
    <property type="match status" value="2"/>
</dbReference>
<evidence type="ECO:0000313" key="23">
    <source>
        <dbReference type="Proteomes" id="UP000007382"/>
    </source>
</evidence>
<dbReference type="Proteomes" id="UP000007382">
    <property type="component" value="Chromosome"/>
</dbReference>
<keyword evidence="12" id="KW-0560">Oxidoreductase</keyword>
<dbReference type="SUPFAM" id="SSF55124">
    <property type="entry name" value="Nitrite/Sulfite reductase N-terminal domain-like"/>
    <property type="match status" value="2"/>
</dbReference>
<keyword evidence="6" id="KW-0004">4Fe-4S</keyword>
<dbReference type="GO" id="GO:0016491">
    <property type="term" value="F:oxidoreductase activity"/>
    <property type="evidence" value="ECO:0007669"/>
    <property type="project" value="UniProtKB-KW"/>
</dbReference>
<dbReference type="InterPro" id="IPR006066">
    <property type="entry name" value="NO2/SO3_Rdtase_FeS/sirohaem_BS"/>
</dbReference>
<keyword evidence="8" id="KW-0285">Flavoprotein</keyword>
<dbReference type="Gene3D" id="3.30.413.10">
    <property type="entry name" value="Sulfite Reductase Hemoprotein, domain 1"/>
    <property type="match status" value="2"/>
</dbReference>
<feature type="domain" description="Nitrite/Sulfite reductase ferredoxin-like" evidence="18">
    <location>
        <begin position="820"/>
        <end position="879"/>
    </location>
</feature>
<comment type="cofactor">
    <cofactor evidence="16">
        <name>[2Fe-2S] cluster</name>
        <dbReference type="ChEBI" id="CHEBI:190135"/>
    </cofactor>
</comment>
<dbReference type="PROSITE" id="PS00365">
    <property type="entry name" value="NIR_SIR"/>
    <property type="match status" value="1"/>
</dbReference>
<dbReference type="GO" id="GO:0042128">
    <property type="term" value="P:nitrate assimilation"/>
    <property type="evidence" value="ECO:0007669"/>
    <property type="project" value="UniProtKB-UniPathway"/>
</dbReference>
<comment type="similarity">
    <text evidence="5">Belongs to the nitrite and sulfite reductase 4Fe-4S domain family.</text>
</comment>
<reference evidence="23" key="2">
    <citation type="submission" date="2012-03" db="EMBL/GenBank/DDBJ databases">
        <title>The complete genome sequence of the pioneer microbe on fresh volcanic deposit, Leptospirillum ferrooxidans strain C2-3.</title>
        <authorList>
            <person name="Fujimura R."/>
            <person name="Sato Y."/>
            <person name="Nishizawa T."/>
            <person name="Nanba K."/>
            <person name="Oshima K."/>
            <person name="Hattori M."/>
            <person name="Kamijo T."/>
            <person name="Ohta H."/>
        </authorList>
    </citation>
    <scope>NUCLEOTIDE SEQUENCE [LARGE SCALE GENOMIC DNA]</scope>
    <source>
        <strain evidence="23">C2-3</strain>
    </source>
</reference>
<dbReference type="AlphaFoldDB" id="I0ILP6"/>
<evidence type="ECO:0000256" key="10">
    <source>
        <dbReference type="ARBA" id="ARBA00022723"/>
    </source>
</evidence>
<comment type="cofactor">
    <cofactor evidence="3">
        <name>FAD</name>
        <dbReference type="ChEBI" id="CHEBI:57692"/>
    </cofactor>
</comment>
<dbReference type="Gene3D" id="1.10.10.1100">
    <property type="entry name" value="BFD-like [2Fe-2S]-binding domain"/>
    <property type="match status" value="1"/>
</dbReference>
<dbReference type="PATRIC" id="fig|1162668.3.peg.559"/>
<feature type="domain" description="Nitrite/sulphite reductase 4Fe-4S" evidence="17">
    <location>
        <begin position="899"/>
        <end position="1045"/>
    </location>
</feature>
<keyword evidence="15" id="KW-0534">Nitrate assimilation</keyword>
<dbReference type="Pfam" id="PF03460">
    <property type="entry name" value="NIR_SIR_ferr"/>
    <property type="match status" value="2"/>
</dbReference>
<dbReference type="Pfam" id="PF07992">
    <property type="entry name" value="Pyr_redox_2"/>
    <property type="match status" value="1"/>
</dbReference>
<feature type="domain" description="Nitrite/Sulfite reductase ferredoxin-like" evidence="18">
    <location>
        <begin position="550"/>
        <end position="614"/>
    </location>
</feature>
<dbReference type="InterPro" id="IPR036188">
    <property type="entry name" value="FAD/NAD-bd_sf"/>
</dbReference>
<evidence type="ECO:0000256" key="16">
    <source>
        <dbReference type="ARBA" id="ARBA00034078"/>
    </source>
</evidence>
<feature type="domain" description="Nitrite/sulphite reductase 4Fe-4S" evidence="17">
    <location>
        <begin position="624"/>
        <end position="779"/>
    </location>
</feature>
<evidence type="ECO:0000256" key="12">
    <source>
        <dbReference type="ARBA" id="ARBA00023002"/>
    </source>
</evidence>
<comment type="cofactor">
    <cofactor evidence="2">
        <name>[4Fe-4S] cluster</name>
        <dbReference type="ChEBI" id="CHEBI:49883"/>
    </cofactor>
</comment>
<evidence type="ECO:0000256" key="14">
    <source>
        <dbReference type="ARBA" id="ARBA00023014"/>
    </source>
</evidence>
<evidence type="ECO:0000259" key="18">
    <source>
        <dbReference type="Pfam" id="PF03460"/>
    </source>
</evidence>
<dbReference type="EMBL" id="AP012342">
    <property type="protein sequence ID" value="BAM06195.1"/>
    <property type="molecule type" value="Genomic_DNA"/>
</dbReference>
<dbReference type="GO" id="GO:0051537">
    <property type="term" value="F:2 iron, 2 sulfur cluster binding"/>
    <property type="evidence" value="ECO:0007669"/>
    <property type="project" value="UniProtKB-KW"/>
</dbReference>
<gene>
    <name evidence="22" type="ordered locus">LFE_0477</name>
</gene>
<evidence type="ECO:0000256" key="8">
    <source>
        <dbReference type="ARBA" id="ARBA00022630"/>
    </source>
</evidence>
<evidence type="ECO:0000256" key="7">
    <source>
        <dbReference type="ARBA" id="ARBA00022617"/>
    </source>
</evidence>
<keyword evidence="10" id="KW-0479">Metal-binding</keyword>
<keyword evidence="23" id="KW-1185">Reference proteome</keyword>
<dbReference type="InterPro" id="IPR036136">
    <property type="entry name" value="Nit/Sulf_reduc_fer-like_dom_sf"/>
</dbReference>
<dbReference type="InterPro" id="IPR016156">
    <property type="entry name" value="FAD/NAD-linked_Rdtase_dimer_sf"/>
</dbReference>
<dbReference type="Gene3D" id="3.90.480.10">
    <property type="entry name" value="Sulfite Reductase Hemoprotein,Domain 2"/>
    <property type="match status" value="1"/>
</dbReference>
<dbReference type="PRINTS" id="PR00397">
    <property type="entry name" value="SIROHAEM"/>
</dbReference>
<keyword evidence="14" id="KW-0411">Iron-sulfur</keyword>
<evidence type="ECO:0000256" key="3">
    <source>
        <dbReference type="ARBA" id="ARBA00001974"/>
    </source>
</evidence>
<dbReference type="GO" id="GO:0020037">
    <property type="term" value="F:heme binding"/>
    <property type="evidence" value="ECO:0007669"/>
    <property type="project" value="InterPro"/>
</dbReference>
<feature type="domain" description="FAD/NAD(P)-binding" evidence="20">
    <location>
        <begin position="7"/>
        <end position="287"/>
    </location>
</feature>
<name>I0ILP6_LEPFC</name>
<evidence type="ECO:0000256" key="2">
    <source>
        <dbReference type="ARBA" id="ARBA00001966"/>
    </source>
</evidence>
<dbReference type="PANTHER" id="PTHR43809">
    <property type="entry name" value="NITRITE REDUCTASE (NADH) LARGE SUBUNIT"/>
    <property type="match status" value="1"/>
</dbReference>
<evidence type="ECO:0000259" key="21">
    <source>
        <dbReference type="Pfam" id="PF18267"/>
    </source>
</evidence>
<dbReference type="InterPro" id="IPR041575">
    <property type="entry name" value="Rubredoxin_C"/>
</dbReference>
<dbReference type="STRING" id="1162668.LFE_0477"/>
<evidence type="ECO:0000256" key="5">
    <source>
        <dbReference type="ARBA" id="ARBA00010429"/>
    </source>
</evidence>
<sequence>MKGKSPMKIVIIGNGMATDAFLESWGELPSSVKTQWEITVFGDETLTSAYNRIFLVDLLTGRKTTEKILLKASDWYSLNGITLKTGVRIDRIDSMAKTIWDENGNSTPYDIAVIAVGARPFIPPVPGVLLKGVHVLRTIEDVREVSERARKSRKAVVVGGGLLGLESARGLSDMGVAATVLHLRGWVMDQQLDQMGGHLLKKEIERMGIQIRVNTVLSQIHGIGGNVSAVELSTGEHLPADLVLISAGILPDTRLAISSGIDVNKGVLVKDDLMTSALDVYALGDVIEHRGHCYGLVIPLREQAKILVHNLTHGSEAPLSYVGTECSTALKVSGVSVISAGKILGGSGTEELVALDSHRGSYRKLIFRGDRLEGAIFVGDPAGSPRVLGLINSAGSALALREDFFGKSVSSALIEGDDKETVCVCHNVTRGTILAAVRTKGLKSRDEVAKHTKASTGCGSCSQAVTDLIARSEIGQKSVKASPATAVSIDNPPIRTLLSEYPPTYPKMLEIERIKKEGLGLDFDEIFKKDIAALSEDDFYRLKTYGICSQKHPGFFMVRIRIPGGRLSYDQGVELARLSKKYARGRVHISTRQNLELHWIRLHDMQYIWEGLDSVGLSTRSSCGHTMRNVMACPHGSVSPDALMDVGPIARSISDYFVQRSDMINPGLPNRLNILFSACPLCDPDVWINDIGFRVVPAPAEQNQAESFGFELWAGGSLGAHPVLGFRLKEFIPLREALPACQAIFEIYTKHGNRNKAKSRLKWLVEQWGKEKFSTIFDQVFQGKKSLPENKEFRFAEEKQSPRPFPFSLYPSRILEGCLPQKQRGKVLIPVDVPLGELASYQLKALSKITRRYGDDGILQLTKEQNIEIQGITERHGPSAIHEIRGLGLSPFSVGTNPNIVACPGTEFCVLAVTDAQGVARSLLHDFKSPNPKVMELMDQVTVAISGCPNSCSKHQVADIGLSGAMTVVGDDRRYAYSVYLGGRMGKEVRLGEVVLKGLTEEMVLPVFETLLECIDNRRIGVETFQNIVDRVGVKMLGKEVETLLESSRPHIWEKIRMECQDDIHEEILK</sequence>
<dbReference type="Gene3D" id="3.30.390.30">
    <property type="match status" value="1"/>
</dbReference>
<dbReference type="InterPro" id="IPR052034">
    <property type="entry name" value="NasD-like"/>
</dbReference>
<dbReference type="InterPro" id="IPR045854">
    <property type="entry name" value="NO2/SO3_Rdtase_4Fe4S_sf"/>
</dbReference>
<evidence type="ECO:0000256" key="6">
    <source>
        <dbReference type="ARBA" id="ARBA00022485"/>
    </source>
</evidence>
<keyword evidence="7" id="KW-0349">Heme</keyword>
<evidence type="ECO:0000259" key="17">
    <source>
        <dbReference type="Pfam" id="PF01077"/>
    </source>
</evidence>
<evidence type="ECO:0000256" key="15">
    <source>
        <dbReference type="ARBA" id="ARBA00023063"/>
    </source>
</evidence>
<organism evidence="22 23">
    <name type="scientific">Leptospirillum ferrooxidans (strain C2-3)</name>
    <dbReference type="NCBI Taxonomy" id="1162668"/>
    <lineage>
        <taxon>Bacteria</taxon>
        <taxon>Pseudomonadati</taxon>
        <taxon>Nitrospirota</taxon>
        <taxon>Nitrospiria</taxon>
        <taxon>Nitrospirales</taxon>
        <taxon>Nitrospiraceae</taxon>
        <taxon>Leptospirillum</taxon>
    </lineage>
</organism>
<evidence type="ECO:0000256" key="13">
    <source>
        <dbReference type="ARBA" id="ARBA00023004"/>
    </source>
</evidence>
<evidence type="ECO:0000256" key="11">
    <source>
        <dbReference type="ARBA" id="ARBA00022827"/>
    </source>
</evidence>
<dbReference type="Gene3D" id="3.50.50.60">
    <property type="entry name" value="FAD/NAD(P)-binding domain"/>
    <property type="match status" value="2"/>
</dbReference>
<proteinExistence type="inferred from homology"/>
<dbReference type="InterPro" id="IPR007419">
    <property type="entry name" value="BFD-like_2Fe2S-bd_dom"/>
</dbReference>
<evidence type="ECO:0000259" key="20">
    <source>
        <dbReference type="Pfam" id="PF07992"/>
    </source>
</evidence>
<dbReference type="KEGG" id="lfc:LFE_0477"/>
<evidence type="ECO:0000256" key="9">
    <source>
        <dbReference type="ARBA" id="ARBA00022714"/>
    </source>
</evidence>
<dbReference type="UniPathway" id="UPA00653"/>
<dbReference type="eggNOG" id="COG1251">
    <property type="taxonomic scope" value="Bacteria"/>
</dbReference>
<dbReference type="InterPro" id="IPR023753">
    <property type="entry name" value="FAD/NAD-binding_dom"/>
</dbReference>
<evidence type="ECO:0000256" key="1">
    <source>
        <dbReference type="ARBA" id="ARBA00001929"/>
    </source>
</evidence>
<protein>
    <submittedName>
        <fullName evidence="22">Putative nitrite reductase (NAD(P)H) large subunit</fullName>
    </submittedName>
</protein>
<keyword evidence="11" id="KW-0274">FAD</keyword>
<keyword evidence="13" id="KW-0408">Iron</keyword>
<dbReference type="PRINTS" id="PR00411">
    <property type="entry name" value="PNDRDTASEI"/>
</dbReference>
<comment type="cofactor">
    <cofactor evidence="1">
        <name>siroheme</name>
        <dbReference type="ChEBI" id="CHEBI:60052"/>
    </cofactor>
</comment>
<feature type="domain" description="NADH-rubredoxin oxidoreductase C-terminal" evidence="21">
    <location>
        <begin position="327"/>
        <end position="393"/>
    </location>
</feature>
<dbReference type="InterPro" id="IPR006067">
    <property type="entry name" value="NO2/SO3_Rdtase_4Fe4S_dom"/>
</dbReference>